<accession>A0A6I4TVD2</accession>
<sequence>MARRLWLSAGFVCVGLGWLGLILPMMPGVVFFIMAAFCFARSSPVMEQKLLDHPHIGPHLISWRERRAISRKGKRAAVITMTIAGIATALLVGFPTAWWSIGSMSLVGIWLWTRPE</sequence>
<keyword evidence="1" id="KW-1133">Transmembrane helix</keyword>
<name>A0A6I4TVD2_9SPHN</name>
<organism evidence="2 3">
    <name type="scientific">Croceibacterium xixiisoli</name>
    <dbReference type="NCBI Taxonomy" id="1476466"/>
    <lineage>
        <taxon>Bacteria</taxon>
        <taxon>Pseudomonadati</taxon>
        <taxon>Pseudomonadota</taxon>
        <taxon>Alphaproteobacteria</taxon>
        <taxon>Sphingomonadales</taxon>
        <taxon>Erythrobacteraceae</taxon>
        <taxon>Croceibacterium</taxon>
    </lineage>
</organism>
<evidence type="ECO:0000256" key="1">
    <source>
        <dbReference type="SAM" id="Phobius"/>
    </source>
</evidence>
<evidence type="ECO:0000313" key="3">
    <source>
        <dbReference type="Proteomes" id="UP000469430"/>
    </source>
</evidence>
<dbReference type="InterPro" id="IPR007401">
    <property type="entry name" value="DUF454"/>
</dbReference>
<comment type="caution">
    <text evidence="2">The sequence shown here is derived from an EMBL/GenBank/DDBJ whole genome shotgun (WGS) entry which is preliminary data.</text>
</comment>
<dbReference type="PANTHER" id="PTHR35813">
    <property type="entry name" value="INNER MEMBRANE PROTEIN YBAN"/>
    <property type="match status" value="1"/>
</dbReference>
<dbReference type="Pfam" id="PF04304">
    <property type="entry name" value="DUF454"/>
    <property type="match status" value="1"/>
</dbReference>
<feature type="transmembrane region" description="Helical" evidence="1">
    <location>
        <begin position="6"/>
        <end position="39"/>
    </location>
</feature>
<dbReference type="GO" id="GO:0005886">
    <property type="term" value="C:plasma membrane"/>
    <property type="evidence" value="ECO:0007669"/>
    <property type="project" value="TreeGrafter"/>
</dbReference>
<protein>
    <submittedName>
        <fullName evidence="2">DUF454 family protein</fullName>
    </submittedName>
</protein>
<dbReference type="OrthoDB" id="9816293at2"/>
<dbReference type="PANTHER" id="PTHR35813:SF1">
    <property type="entry name" value="INNER MEMBRANE PROTEIN YBAN"/>
    <property type="match status" value="1"/>
</dbReference>
<keyword evidence="1" id="KW-0472">Membrane</keyword>
<feature type="transmembrane region" description="Helical" evidence="1">
    <location>
        <begin position="76"/>
        <end position="101"/>
    </location>
</feature>
<evidence type="ECO:0000313" key="2">
    <source>
        <dbReference type="EMBL" id="MXO98273.1"/>
    </source>
</evidence>
<dbReference type="AlphaFoldDB" id="A0A6I4TVD2"/>
<reference evidence="2 3" key="1">
    <citation type="submission" date="2019-12" db="EMBL/GenBank/DDBJ databases">
        <title>Genomic-based taxomic classification of the family Erythrobacteraceae.</title>
        <authorList>
            <person name="Xu L."/>
        </authorList>
    </citation>
    <scope>NUCLEOTIDE SEQUENCE [LARGE SCALE GENOMIC DNA]</scope>
    <source>
        <strain evidence="2 3">S36</strain>
    </source>
</reference>
<dbReference type="EMBL" id="WTYJ01000001">
    <property type="protein sequence ID" value="MXO98273.1"/>
    <property type="molecule type" value="Genomic_DNA"/>
</dbReference>
<proteinExistence type="predicted"/>
<dbReference type="Proteomes" id="UP000469430">
    <property type="component" value="Unassembled WGS sequence"/>
</dbReference>
<keyword evidence="3" id="KW-1185">Reference proteome</keyword>
<keyword evidence="1" id="KW-0812">Transmembrane</keyword>
<gene>
    <name evidence="2" type="ORF">GRI97_04650</name>
</gene>
<dbReference type="PIRSF" id="PIRSF016789">
    <property type="entry name" value="DUF454"/>
    <property type="match status" value="1"/>
</dbReference>